<dbReference type="AlphaFoldDB" id="A0A2U1PWL0"/>
<evidence type="ECO:0000256" key="2">
    <source>
        <dbReference type="ARBA" id="ARBA00022737"/>
    </source>
</evidence>
<dbReference type="PANTHER" id="PTHR11017:SF544">
    <property type="entry name" value="ADP-RIBOSYL CYCLASE_CYCLIC ADP-RIBOSE HYDROLASE"/>
    <property type="match status" value="1"/>
</dbReference>
<comment type="caution">
    <text evidence="6">The sequence shown here is derived from an EMBL/GenBank/DDBJ whole genome shotgun (WGS) entry which is preliminary data.</text>
</comment>
<protein>
    <submittedName>
        <fullName evidence="6">Disease resistance protein (TIR-NBS-LRR class)</fullName>
    </submittedName>
</protein>
<dbReference type="Pfam" id="PF23282">
    <property type="entry name" value="WHD_ROQ1"/>
    <property type="match status" value="1"/>
</dbReference>
<name>A0A2U1PWL0_ARTAN</name>
<dbReference type="Pfam" id="PF01582">
    <property type="entry name" value="TIR"/>
    <property type="match status" value="1"/>
</dbReference>
<dbReference type="InterPro" id="IPR044974">
    <property type="entry name" value="Disease_R_plants"/>
</dbReference>
<dbReference type="Gene3D" id="1.10.8.430">
    <property type="entry name" value="Helical domain of apoptotic protease-activating factors"/>
    <property type="match status" value="1"/>
</dbReference>
<proteinExistence type="predicted"/>
<dbReference type="InterPro" id="IPR036390">
    <property type="entry name" value="WH_DNA-bd_sf"/>
</dbReference>
<dbReference type="SUPFAM" id="SSF46785">
    <property type="entry name" value="Winged helix' DNA-binding domain"/>
    <property type="match status" value="1"/>
</dbReference>
<evidence type="ECO:0000259" key="5">
    <source>
        <dbReference type="PROSITE" id="PS50104"/>
    </source>
</evidence>
<dbReference type="PRINTS" id="PR00364">
    <property type="entry name" value="DISEASERSIST"/>
</dbReference>
<dbReference type="Gene3D" id="3.40.50.300">
    <property type="entry name" value="P-loop containing nucleotide triphosphate hydrolases"/>
    <property type="match status" value="1"/>
</dbReference>
<keyword evidence="2" id="KW-0677">Repeat</keyword>
<keyword evidence="4" id="KW-0520">NAD</keyword>
<dbReference type="InterPro" id="IPR002182">
    <property type="entry name" value="NB-ARC"/>
</dbReference>
<dbReference type="InterPro" id="IPR058192">
    <property type="entry name" value="WHD_ROQ1-like"/>
</dbReference>
<dbReference type="STRING" id="35608.A0A2U1PWL0"/>
<dbReference type="PROSITE" id="PS50104">
    <property type="entry name" value="TIR"/>
    <property type="match status" value="1"/>
</dbReference>
<dbReference type="InterPro" id="IPR027417">
    <property type="entry name" value="P-loop_NTPase"/>
</dbReference>
<feature type="domain" description="TIR" evidence="5">
    <location>
        <begin position="12"/>
        <end position="177"/>
    </location>
</feature>
<dbReference type="GO" id="GO:0043531">
    <property type="term" value="F:ADP binding"/>
    <property type="evidence" value="ECO:0007669"/>
    <property type="project" value="InterPro"/>
</dbReference>
<dbReference type="EMBL" id="PKPP01000656">
    <property type="protein sequence ID" value="PWA90093.1"/>
    <property type="molecule type" value="Genomic_DNA"/>
</dbReference>
<sequence length="854" mass="96939">MAASISSVEKCFKYDVFLSFRGEDTRENFVDNLYNALERQGIDAYKDDVEIMKGKRIYDELMKSIEDSKFYIIVFSKNYASSSWCLDELVKIMECEKMTEHTAYPVFYDVEPTQIRKQSGAVGEAFAKHIKGEAAGKWKEALTEAANLAGWELKNPPDGQDEGKLISKIVETVSLELRSLDSIVDEKLVGMDHRIGEIESSIGTDLDDVRMIGIKGIGGGGKTTLARAIFDKLKNSFDGASFVDKVSLVSKTSGLQLLQKQILSDVLYNQGILVGSVHDGKATMKKRLPSRKVLVVLDDIDHLNQLEALAGACNWFKSGSRIIITTRDEQVLVAHGVKLIHNVNLLNGEEATRLFSRYAFGRDIPVQGYKELSLKVVRYAAGLPLTIKVLGSFLCGKNTNLWKDALERLQTIPEKETLEILELSYIALEDDYKEIFLDVVCLLQQWDKDEAVIMLESCGFHARNGLRVLEQKSLITTRYDAMLETHDLITEMGRNIVRRLHPDQPWRHSRLWIHEEVEEILADDLGTEDIKCIEVFGMQVNPVIVMKGLRNMKRLRYLWVDSILDDSSSFGDVKIDQVSQYFPNALRYLFWDYYPFQSLPKTFQANNLVTLVMRESKITEFWEGGERKALDKLRFLNMSDSKLKTLNLALIPNLEILCLQGCEDLVELHAPIGCLKKLVSLELGGCSRFLSVLFMRRLESLEVPSFLELHLIGESQSGFNVLSSSALHLFKESREEPQEFEGHKNKMEVTCYYKELTSSVEKLYKFLSVQIQSCAKLFSQNTYTLQNLRKIKLERSITEVPEDIGHLNSLEELSLSSTRKVPDPDVSKPTAVTASSESHMRFCNAWNNQSLLSQ</sequence>
<keyword evidence="7" id="KW-1185">Reference proteome</keyword>
<dbReference type="Gene3D" id="3.40.50.10140">
    <property type="entry name" value="Toll/interleukin-1 receptor homology (TIR) domain"/>
    <property type="match status" value="1"/>
</dbReference>
<dbReference type="GO" id="GO:0007165">
    <property type="term" value="P:signal transduction"/>
    <property type="evidence" value="ECO:0007669"/>
    <property type="project" value="InterPro"/>
</dbReference>
<dbReference type="FunFam" id="3.40.50.10140:FF:000007">
    <property type="entry name" value="Disease resistance protein (TIR-NBS-LRR class)"/>
    <property type="match status" value="1"/>
</dbReference>
<gene>
    <name evidence="6" type="ORF">CTI12_AA045670</name>
</gene>
<accession>A0A2U1PWL0</accession>
<dbReference type="SMART" id="SM00255">
    <property type="entry name" value="TIR"/>
    <property type="match status" value="1"/>
</dbReference>
<evidence type="ECO:0000256" key="3">
    <source>
        <dbReference type="ARBA" id="ARBA00022821"/>
    </source>
</evidence>
<evidence type="ECO:0000313" key="6">
    <source>
        <dbReference type="EMBL" id="PWA90093.1"/>
    </source>
</evidence>
<keyword evidence="3" id="KW-0611">Plant defense</keyword>
<evidence type="ECO:0000313" key="7">
    <source>
        <dbReference type="Proteomes" id="UP000245207"/>
    </source>
</evidence>
<evidence type="ECO:0000256" key="4">
    <source>
        <dbReference type="ARBA" id="ARBA00023027"/>
    </source>
</evidence>
<dbReference type="PANTHER" id="PTHR11017">
    <property type="entry name" value="LEUCINE-RICH REPEAT-CONTAINING PROTEIN"/>
    <property type="match status" value="1"/>
</dbReference>
<dbReference type="InterPro" id="IPR042197">
    <property type="entry name" value="Apaf_helical"/>
</dbReference>
<dbReference type="InterPro" id="IPR000157">
    <property type="entry name" value="TIR_dom"/>
</dbReference>
<dbReference type="SUPFAM" id="SSF52540">
    <property type="entry name" value="P-loop containing nucleoside triphosphate hydrolases"/>
    <property type="match status" value="1"/>
</dbReference>
<dbReference type="Gene3D" id="3.80.10.10">
    <property type="entry name" value="Ribonuclease Inhibitor"/>
    <property type="match status" value="1"/>
</dbReference>
<dbReference type="Pfam" id="PF00931">
    <property type="entry name" value="NB-ARC"/>
    <property type="match status" value="1"/>
</dbReference>
<dbReference type="OrthoDB" id="1357022at2759"/>
<dbReference type="InterPro" id="IPR035897">
    <property type="entry name" value="Toll_tir_struct_dom_sf"/>
</dbReference>
<reference evidence="6 7" key="1">
    <citation type="journal article" date="2018" name="Mol. Plant">
        <title>The genome of Artemisia annua provides insight into the evolution of Asteraceae family and artemisinin biosynthesis.</title>
        <authorList>
            <person name="Shen Q."/>
            <person name="Zhang L."/>
            <person name="Liao Z."/>
            <person name="Wang S."/>
            <person name="Yan T."/>
            <person name="Shi P."/>
            <person name="Liu M."/>
            <person name="Fu X."/>
            <person name="Pan Q."/>
            <person name="Wang Y."/>
            <person name="Lv Z."/>
            <person name="Lu X."/>
            <person name="Zhang F."/>
            <person name="Jiang W."/>
            <person name="Ma Y."/>
            <person name="Chen M."/>
            <person name="Hao X."/>
            <person name="Li L."/>
            <person name="Tang Y."/>
            <person name="Lv G."/>
            <person name="Zhou Y."/>
            <person name="Sun X."/>
            <person name="Brodelius P.E."/>
            <person name="Rose J.K.C."/>
            <person name="Tang K."/>
        </authorList>
    </citation>
    <scope>NUCLEOTIDE SEQUENCE [LARGE SCALE GENOMIC DNA]</scope>
    <source>
        <strain evidence="7">cv. Huhao1</strain>
        <tissue evidence="6">Leaf</tissue>
    </source>
</reference>
<dbReference type="Proteomes" id="UP000245207">
    <property type="component" value="Unassembled WGS sequence"/>
</dbReference>
<keyword evidence="1" id="KW-0433">Leucine-rich repeat</keyword>
<evidence type="ECO:0000256" key="1">
    <source>
        <dbReference type="ARBA" id="ARBA00022614"/>
    </source>
</evidence>
<dbReference type="GO" id="GO:0006952">
    <property type="term" value="P:defense response"/>
    <property type="evidence" value="ECO:0007669"/>
    <property type="project" value="UniProtKB-KW"/>
</dbReference>
<dbReference type="InterPro" id="IPR032675">
    <property type="entry name" value="LRR_dom_sf"/>
</dbReference>
<dbReference type="SUPFAM" id="SSF52200">
    <property type="entry name" value="Toll/Interleukin receptor TIR domain"/>
    <property type="match status" value="1"/>
</dbReference>
<organism evidence="6 7">
    <name type="scientific">Artemisia annua</name>
    <name type="common">Sweet wormwood</name>
    <dbReference type="NCBI Taxonomy" id="35608"/>
    <lineage>
        <taxon>Eukaryota</taxon>
        <taxon>Viridiplantae</taxon>
        <taxon>Streptophyta</taxon>
        <taxon>Embryophyta</taxon>
        <taxon>Tracheophyta</taxon>
        <taxon>Spermatophyta</taxon>
        <taxon>Magnoliopsida</taxon>
        <taxon>eudicotyledons</taxon>
        <taxon>Gunneridae</taxon>
        <taxon>Pentapetalae</taxon>
        <taxon>asterids</taxon>
        <taxon>campanulids</taxon>
        <taxon>Asterales</taxon>
        <taxon>Asteraceae</taxon>
        <taxon>Asteroideae</taxon>
        <taxon>Anthemideae</taxon>
        <taxon>Artemisiinae</taxon>
        <taxon>Artemisia</taxon>
    </lineage>
</organism>
<dbReference type="SUPFAM" id="SSF52047">
    <property type="entry name" value="RNI-like"/>
    <property type="match status" value="1"/>
</dbReference>